<comment type="caution">
    <text evidence="2">The sequence shown here is derived from an EMBL/GenBank/DDBJ whole genome shotgun (WGS) entry which is preliminary data.</text>
</comment>
<dbReference type="EMBL" id="REGN01002425">
    <property type="protein sequence ID" value="RNA28176.1"/>
    <property type="molecule type" value="Genomic_DNA"/>
</dbReference>
<organism evidence="2 3">
    <name type="scientific">Brachionus plicatilis</name>
    <name type="common">Marine rotifer</name>
    <name type="synonym">Brachionus muelleri</name>
    <dbReference type="NCBI Taxonomy" id="10195"/>
    <lineage>
        <taxon>Eukaryota</taxon>
        <taxon>Metazoa</taxon>
        <taxon>Spiralia</taxon>
        <taxon>Gnathifera</taxon>
        <taxon>Rotifera</taxon>
        <taxon>Eurotatoria</taxon>
        <taxon>Monogononta</taxon>
        <taxon>Pseudotrocha</taxon>
        <taxon>Ploima</taxon>
        <taxon>Brachionidae</taxon>
        <taxon>Brachionus</taxon>
    </lineage>
</organism>
<keyword evidence="1" id="KW-1133">Transmembrane helix</keyword>
<sequence>MLEQLLVELGHFFLIIALALVLDPLHYRVLVRLEQIAEGFLVQSNEGRIGEAVHRGKQVNFDTIAQVDILLDVADAFVDQLGQLEEHCCVKQLDHILVADLNFCRVDEVQQTLHGPRRHVLDEYFAVPALLEVAREHRLKVLA</sequence>
<dbReference type="AlphaFoldDB" id="A0A3M7RXD2"/>
<evidence type="ECO:0000313" key="3">
    <source>
        <dbReference type="Proteomes" id="UP000276133"/>
    </source>
</evidence>
<name>A0A3M7RXD2_BRAPC</name>
<evidence type="ECO:0000313" key="2">
    <source>
        <dbReference type="EMBL" id="RNA28176.1"/>
    </source>
</evidence>
<keyword evidence="3" id="KW-1185">Reference proteome</keyword>
<keyword evidence="1" id="KW-0472">Membrane</keyword>
<proteinExistence type="predicted"/>
<gene>
    <name evidence="2" type="ORF">BpHYR1_031071</name>
</gene>
<evidence type="ECO:0000256" key="1">
    <source>
        <dbReference type="SAM" id="Phobius"/>
    </source>
</evidence>
<protein>
    <submittedName>
        <fullName evidence="2">Uncharacterized protein</fullName>
    </submittedName>
</protein>
<keyword evidence="1" id="KW-0812">Transmembrane</keyword>
<feature type="transmembrane region" description="Helical" evidence="1">
    <location>
        <begin position="6"/>
        <end position="25"/>
    </location>
</feature>
<dbReference type="Proteomes" id="UP000276133">
    <property type="component" value="Unassembled WGS sequence"/>
</dbReference>
<accession>A0A3M7RXD2</accession>
<reference evidence="2 3" key="1">
    <citation type="journal article" date="2018" name="Sci. Rep.">
        <title>Genomic signatures of local adaptation to the degree of environmental predictability in rotifers.</title>
        <authorList>
            <person name="Franch-Gras L."/>
            <person name="Hahn C."/>
            <person name="Garcia-Roger E.M."/>
            <person name="Carmona M.J."/>
            <person name="Serra M."/>
            <person name="Gomez A."/>
        </authorList>
    </citation>
    <scope>NUCLEOTIDE SEQUENCE [LARGE SCALE GENOMIC DNA]</scope>
    <source>
        <strain evidence="2">HYR1</strain>
    </source>
</reference>